<dbReference type="GO" id="GO:0022857">
    <property type="term" value="F:transmembrane transporter activity"/>
    <property type="evidence" value="ECO:0007669"/>
    <property type="project" value="TreeGrafter"/>
</dbReference>
<evidence type="ECO:0008006" key="12">
    <source>
        <dbReference type="Google" id="ProtNLM"/>
    </source>
</evidence>
<evidence type="ECO:0000256" key="6">
    <source>
        <dbReference type="ARBA" id="ARBA00038076"/>
    </source>
</evidence>
<keyword evidence="5 7" id="KW-0472">Membrane</keyword>
<gene>
    <name evidence="10" type="ORF">A1OK_07285</name>
</gene>
<keyword evidence="3 7" id="KW-0812">Transmembrane</keyword>
<sequence>MKGWRILPDLFIEARLAMLANWGRSMLSMIGIAVGIAAVMTVDTVSTGGKAFVMQELETFGLKSVWVYRAQSNKDPHKRTRTGTGINNNDLIAVQGDCCPSVSLISPIVTPRGQAPIVQAGNRYSNAQVSGVNRDYLTINNDQLRIGRGLREIEIRNRRPVAMIGETVASDLFPGIVNPLGRALRISGREYQVIGVLRAKSRDLLASIGSAGGDVNNRILVSYPLVQALNGNNDVNYIQAEASTVESAEAAASQLKGVLSRRYQGVFEYESGTLASYIRTTDNILGGVTIVGIIAASSALIVGAIGVAGIMSTAVAERTREIGIRAAIGAHRSHIMIQFIIESVLICLIGGLAGLAVGMLIGVVLNFFTGFPLFPGVLGVSIALCVSILVGLVAGYLPARRAAQMKPVDALRDS</sequence>
<evidence type="ECO:0000259" key="8">
    <source>
        <dbReference type="Pfam" id="PF02687"/>
    </source>
</evidence>
<dbReference type="InterPro" id="IPR003838">
    <property type="entry name" value="ABC3_permease_C"/>
</dbReference>
<evidence type="ECO:0000259" key="9">
    <source>
        <dbReference type="Pfam" id="PF12704"/>
    </source>
</evidence>
<dbReference type="InterPro" id="IPR050250">
    <property type="entry name" value="Macrolide_Exporter_MacB"/>
</dbReference>
<keyword evidence="4 7" id="KW-1133">Transmembrane helix</keyword>
<evidence type="ECO:0000313" key="11">
    <source>
        <dbReference type="Proteomes" id="UP000095039"/>
    </source>
</evidence>
<evidence type="ECO:0000256" key="4">
    <source>
        <dbReference type="ARBA" id="ARBA00022989"/>
    </source>
</evidence>
<comment type="subcellular location">
    <subcellularLocation>
        <location evidence="1">Cell membrane</location>
        <topology evidence="1">Multi-pass membrane protein</topology>
    </subcellularLocation>
</comment>
<comment type="similarity">
    <text evidence="6">Belongs to the ABC-4 integral membrane protein family.</text>
</comment>
<reference evidence="10 11" key="1">
    <citation type="journal article" date="2012" name="Science">
        <title>Ecological populations of bacteria act as socially cohesive units of antibiotic production and resistance.</title>
        <authorList>
            <person name="Cordero O.X."/>
            <person name="Wildschutte H."/>
            <person name="Kirkup B."/>
            <person name="Proehl S."/>
            <person name="Ngo L."/>
            <person name="Hussain F."/>
            <person name="Le Roux F."/>
            <person name="Mincer T."/>
            <person name="Polz M.F."/>
        </authorList>
    </citation>
    <scope>NUCLEOTIDE SEQUENCE [LARGE SCALE GENOMIC DNA]</scope>
    <source>
        <strain evidence="10 11">FF-454</strain>
    </source>
</reference>
<dbReference type="PANTHER" id="PTHR30572">
    <property type="entry name" value="MEMBRANE COMPONENT OF TRANSPORTER-RELATED"/>
    <property type="match status" value="1"/>
</dbReference>
<comment type="caution">
    <text evidence="10">The sequence shown here is derived from an EMBL/GenBank/DDBJ whole genome shotgun (WGS) entry which is preliminary data.</text>
</comment>
<feature type="transmembrane region" description="Helical" evidence="7">
    <location>
        <begin position="284"/>
        <end position="314"/>
    </location>
</feature>
<dbReference type="RefSeq" id="WP_016961570.1">
    <property type="nucleotide sequence ID" value="NZ_AJWN02000035.1"/>
</dbReference>
<evidence type="ECO:0000256" key="5">
    <source>
        <dbReference type="ARBA" id="ARBA00023136"/>
    </source>
</evidence>
<dbReference type="EMBL" id="AJWN02000035">
    <property type="protein sequence ID" value="OEE62599.1"/>
    <property type="molecule type" value="Genomic_DNA"/>
</dbReference>
<dbReference type="Proteomes" id="UP000095039">
    <property type="component" value="Unassembled WGS sequence"/>
</dbReference>
<proteinExistence type="inferred from homology"/>
<dbReference type="Pfam" id="PF12704">
    <property type="entry name" value="MacB_PCD"/>
    <property type="match status" value="1"/>
</dbReference>
<dbReference type="GO" id="GO:0005886">
    <property type="term" value="C:plasma membrane"/>
    <property type="evidence" value="ECO:0007669"/>
    <property type="project" value="UniProtKB-SubCell"/>
</dbReference>
<evidence type="ECO:0000256" key="1">
    <source>
        <dbReference type="ARBA" id="ARBA00004651"/>
    </source>
</evidence>
<evidence type="ECO:0000256" key="3">
    <source>
        <dbReference type="ARBA" id="ARBA00022692"/>
    </source>
</evidence>
<evidence type="ECO:0000256" key="2">
    <source>
        <dbReference type="ARBA" id="ARBA00022475"/>
    </source>
</evidence>
<dbReference type="Pfam" id="PF02687">
    <property type="entry name" value="FtsX"/>
    <property type="match status" value="1"/>
</dbReference>
<feature type="transmembrane region" description="Helical" evidence="7">
    <location>
        <begin position="374"/>
        <end position="397"/>
    </location>
</feature>
<name>A0A1E5CAU7_9GAMM</name>
<accession>A0A1E5CAU7</accession>
<evidence type="ECO:0000256" key="7">
    <source>
        <dbReference type="SAM" id="Phobius"/>
    </source>
</evidence>
<feature type="transmembrane region" description="Helical" evidence="7">
    <location>
        <begin position="335"/>
        <end position="368"/>
    </location>
</feature>
<dbReference type="AlphaFoldDB" id="A0A1E5CAU7"/>
<feature type="transmembrane region" description="Helical" evidence="7">
    <location>
        <begin position="21"/>
        <end position="42"/>
    </location>
</feature>
<evidence type="ECO:0000313" key="10">
    <source>
        <dbReference type="EMBL" id="OEE62599.1"/>
    </source>
</evidence>
<feature type="domain" description="ABC3 transporter permease C-terminal" evidence="8">
    <location>
        <begin position="294"/>
        <end position="407"/>
    </location>
</feature>
<keyword evidence="11" id="KW-1185">Reference proteome</keyword>
<protein>
    <recommendedName>
        <fullName evidence="12">ABC transporter permease</fullName>
    </recommendedName>
</protein>
<feature type="domain" description="MacB-like periplasmic core" evidence="9">
    <location>
        <begin position="25"/>
        <end position="256"/>
    </location>
</feature>
<organism evidence="10 11">
    <name type="scientific">Enterovibrio norvegicus FF-454</name>
    <dbReference type="NCBI Taxonomy" id="1185651"/>
    <lineage>
        <taxon>Bacteria</taxon>
        <taxon>Pseudomonadati</taxon>
        <taxon>Pseudomonadota</taxon>
        <taxon>Gammaproteobacteria</taxon>
        <taxon>Vibrionales</taxon>
        <taxon>Vibrionaceae</taxon>
        <taxon>Enterovibrio</taxon>
    </lineage>
</organism>
<dbReference type="InterPro" id="IPR025857">
    <property type="entry name" value="MacB_PCD"/>
</dbReference>
<keyword evidence="2" id="KW-1003">Cell membrane</keyword>
<dbReference type="PANTHER" id="PTHR30572:SF4">
    <property type="entry name" value="ABC TRANSPORTER PERMEASE YTRF"/>
    <property type="match status" value="1"/>
</dbReference>